<dbReference type="SUPFAM" id="SSF53383">
    <property type="entry name" value="PLP-dependent transferases"/>
    <property type="match status" value="1"/>
</dbReference>
<keyword evidence="1" id="KW-0663">Pyridoxal phosphate</keyword>
<dbReference type="InterPro" id="IPR015424">
    <property type="entry name" value="PyrdxlP-dep_Trfase"/>
</dbReference>
<keyword evidence="3" id="KW-0808">Transferase</keyword>
<proteinExistence type="predicted"/>
<dbReference type="GO" id="GO:0008265">
    <property type="term" value="F:molybdenum cofactor sulfurtransferase activity"/>
    <property type="evidence" value="ECO:0007669"/>
    <property type="project" value="TreeGrafter"/>
</dbReference>
<sequence length="458" mass="48905">MLTRAMEPTDAADAFDFAALRASEFARLDTAGIAYLDYAASALYGASQARAHGERLVHGIFGNPHSEHLASRNSVAARTAACAATLDFFDADPDIYDVCFTANATAAIKLVAESYRFSSRRGLILSADNHNSVNGIREFARRAQAPISVLPLDTELRLDRGSASLRASVERQGGGLFAFPQQSNFSGVRHDLSLIEEARALGCDVLVDAAAAGPCGALSLREHSAEFVVCSFYKLFGLPTGVGALIAKKSALACLRRPWFSGGTVEFVSVAHGRHALSTGHEGFEDGTSNFLDLAAIESGFAFLARMPRPSLRAHIQSHTQHFLALAATLRHRNGAPLARLYGPQDMEQRGGVVAFNVLQNDGCVLPYERVEWLAREHGVAIRGGCFCNPGAAEKAFGFDAIGVERCFDKLESNFSIESFRSCVGHAATVGALRLSVGAPTTQNDIERAVALIAACGE</sequence>
<dbReference type="InterPro" id="IPR015422">
    <property type="entry name" value="PyrdxlP-dep_Trfase_small"/>
</dbReference>
<dbReference type="Pfam" id="PF00266">
    <property type="entry name" value="Aminotran_5"/>
    <property type="match status" value="1"/>
</dbReference>
<dbReference type="RefSeq" id="WP_115479266.1">
    <property type="nucleotide sequence ID" value="NZ_QRBF01000007.1"/>
</dbReference>
<dbReference type="OrthoDB" id="9777638at2"/>
<keyword evidence="3" id="KW-0032">Aminotransferase</keyword>
<keyword evidence="4" id="KW-1185">Reference proteome</keyword>
<dbReference type="PANTHER" id="PTHR14237">
    <property type="entry name" value="MOLYBDOPTERIN COFACTOR SULFURASE MOSC"/>
    <property type="match status" value="1"/>
</dbReference>
<evidence type="ECO:0000256" key="1">
    <source>
        <dbReference type="ARBA" id="ARBA00022898"/>
    </source>
</evidence>
<dbReference type="GO" id="GO:0008483">
    <property type="term" value="F:transaminase activity"/>
    <property type="evidence" value="ECO:0007669"/>
    <property type="project" value="UniProtKB-KW"/>
</dbReference>
<dbReference type="Proteomes" id="UP000255334">
    <property type="component" value="Unassembled WGS sequence"/>
</dbReference>
<comment type="caution">
    <text evidence="3">The sequence shown here is derived from an EMBL/GenBank/DDBJ whole genome shotgun (WGS) entry which is preliminary data.</text>
</comment>
<organism evidence="3 4">
    <name type="scientific">Dyella psychrodurans</name>
    <dbReference type="NCBI Taxonomy" id="1927960"/>
    <lineage>
        <taxon>Bacteria</taxon>
        <taxon>Pseudomonadati</taxon>
        <taxon>Pseudomonadota</taxon>
        <taxon>Gammaproteobacteria</taxon>
        <taxon>Lysobacterales</taxon>
        <taxon>Rhodanobacteraceae</taxon>
        <taxon>Dyella</taxon>
    </lineage>
</organism>
<evidence type="ECO:0000259" key="2">
    <source>
        <dbReference type="Pfam" id="PF00266"/>
    </source>
</evidence>
<protein>
    <submittedName>
        <fullName evidence="3">Aminotransferase class V-fold PLP-dependent enzyme</fullName>
    </submittedName>
</protein>
<dbReference type="InterPro" id="IPR015421">
    <property type="entry name" value="PyrdxlP-dep_Trfase_major"/>
</dbReference>
<dbReference type="InterPro" id="IPR000192">
    <property type="entry name" value="Aminotrans_V_dom"/>
</dbReference>
<dbReference type="AlphaFoldDB" id="A0A370WZ24"/>
<evidence type="ECO:0000313" key="4">
    <source>
        <dbReference type="Proteomes" id="UP000255334"/>
    </source>
</evidence>
<name>A0A370WZ24_9GAMM</name>
<evidence type="ECO:0000313" key="3">
    <source>
        <dbReference type="EMBL" id="RDS81362.1"/>
    </source>
</evidence>
<dbReference type="Gene3D" id="3.90.1150.10">
    <property type="entry name" value="Aspartate Aminotransferase, domain 1"/>
    <property type="match status" value="1"/>
</dbReference>
<reference evidence="3 4" key="1">
    <citation type="submission" date="2018-07" db="EMBL/GenBank/DDBJ databases">
        <title>Dyella monticola sp. nov. and Dyella psychrodurans sp. nov. isolated from monsoon evergreen broad-leaved forest soil of Dinghu Mountain, China.</title>
        <authorList>
            <person name="Gao Z."/>
            <person name="Qiu L."/>
        </authorList>
    </citation>
    <scope>NUCLEOTIDE SEQUENCE [LARGE SCALE GENOMIC DNA]</scope>
    <source>
        <strain evidence="3 4">4MSK11</strain>
    </source>
</reference>
<accession>A0A370WZ24</accession>
<dbReference type="EMBL" id="QRBF01000007">
    <property type="protein sequence ID" value="RDS81362.1"/>
    <property type="molecule type" value="Genomic_DNA"/>
</dbReference>
<gene>
    <name evidence="3" type="ORF">DWU99_16920</name>
</gene>
<dbReference type="GO" id="GO:0043545">
    <property type="term" value="P:molybdopterin cofactor metabolic process"/>
    <property type="evidence" value="ECO:0007669"/>
    <property type="project" value="TreeGrafter"/>
</dbReference>
<feature type="domain" description="Aminotransferase class V" evidence="2">
    <location>
        <begin position="35"/>
        <end position="448"/>
    </location>
</feature>
<dbReference type="PANTHER" id="PTHR14237:SF80">
    <property type="entry name" value="MOLYBDENUM COFACTOR SULFURASE"/>
    <property type="match status" value="1"/>
</dbReference>
<dbReference type="Gene3D" id="3.40.640.10">
    <property type="entry name" value="Type I PLP-dependent aspartate aminotransferase-like (Major domain)"/>
    <property type="match status" value="1"/>
</dbReference>